<dbReference type="AlphaFoldDB" id="A0A6H0Y3R2"/>
<accession>A0A6H0Y3R2</accession>
<dbReference type="EMBL" id="CP051143">
    <property type="protein sequence ID" value="QIX01657.1"/>
    <property type="molecule type" value="Genomic_DNA"/>
</dbReference>
<name>A0A6H0Y3R2_9PEZI</name>
<evidence type="ECO:0000313" key="1">
    <source>
        <dbReference type="EMBL" id="QIX01657.1"/>
    </source>
</evidence>
<sequence length="286" mass="32001">MHLSLGTSTALPPMLARAAMLLNGRNDASKAQSNAQSRLILDGHTVVCDLRDTQQAAAFDKLIAEQSELPTSIETVTLRTWMLWPRRRSTSWEYRVVDIIISNGGKETNMIELQELPKSGVGEGQYHKDSYDRCQCSVHEMLKMAGINVQSIEADHSRRFTALETARLVAHMMQKHQKRAGTGWLHSSAKACGEHWNECDRCHCSQIFLCKDGRIIAAACGSTRSQVESASGGKMSKRDAAAASVVKRWNQIERGEPYKPRVESKFWWKEGEALPSGLKCEAWWNA</sequence>
<protein>
    <submittedName>
        <fullName evidence="1">Uncharacterized protein</fullName>
    </submittedName>
</protein>
<keyword evidence="2" id="KW-1185">Reference proteome</keyword>
<dbReference type="Proteomes" id="UP000503462">
    <property type="component" value="Chromosome 5"/>
</dbReference>
<reference evidence="1 2" key="1">
    <citation type="journal article" date="2016" name="Sci. Rep.">
        <title>Peltaster fructicola genome reveals evolution from an invasive phytopathogen to an ectophytic parasite.</title>
        <authorList>
            <person name="Xu C."/>
            <person name="Chen H."/>
            <person name="Gleason M.L."/>
            <person name="Xu J.R."/>
            <person name="Liu H."/>
            <person name="Zhang R."/>
            <person name="Sun G."/>
        </authorList>
    </citation>
    <scope>NUCLEOTIDE SEQUENCE [LARGE SCALE GENOMIC DNA]</scope>
    <source>
        <strain evidence="1 2">LNHT1506</strain>
    </source>
</reference>
<organism evidence="1 2">
    <name type="scientific">Peltaster fructicola</name>
    <dbReference type="NCBI Taxonomy" id="286661"/>
    <lineage>
        <taxon>Eukaryota</taxon>
        <taxon>Fungi</taxon>
        <taxon>Dikarya</taxon>
        <taxon>Ascomycota</taxon>
        <taxon>Pezizomycotina</taxon>
        <taxon>Dothideomycetes</taxon>
        <taxon>Dothideomycetes incertae sedis</taxon>
        <taxon>Peltaster</taxon>
    </lineage>
</organism>
<proteinExistence type="predicted"/>
<evidence type="ECO:0000313" key="2">
    <source>
        <dbReference type="Proteomes" id="UP000503462"/>
    </source>
</evidence>
<gene>
    <name evidence="1" type="ORF">AMS68_007174</name>
</gene>